<reference evidence="9" key="1">
    <citation type="submission" date="2023-07" db="EMBL/GenBank/DDBJ databases">
        <title>30 novel species of actinomycetes from the DSMZ collection.</title>
        <authorList>
            <person name="Nouioui I."/>
        </authorList>
    </citation>
    <scope>NUCLEOTIDE SEQUENCE [LARGE SCALE GENOMIC DNA]</scope>
    <source>
        <strain evidence="9">DSM 44915</strain>
    </source>
</reference>
<feature type="active site" description="Charge relay system" evidence="5">
    <location>
        <position position="227"/>
    </location>
</feature>
<keyword evidence="4 5" id="KW-0720">Serine protease</keyword>
<comment type="similarity">
    <text evidence="1 5">Belongs to the peptidase S8 family.</text>
</comment>
<dbReference type="PROSITE" id="PS00137">
    <property type="entry name" value="SUBTILASE_HIS"/>
    <property type="match status" value="1"/>
</dbReference>
<dbReference type="PROSITE" id="PS51318">
    <property type="entry name" value="TAT"/>
    <property type="match status" value="1"/>
</dbReference>
<feature type="signal peptide" evidence="6">
    <location>
        <begin position="1"/>
        <end position="31"/>
    </location>
</feature>
<proteinExistence type="inferred from homology"/>
<dbReference type="RefSeq" id="WP_311668647.1">
    <property type="nucleotide sequence ID" value="NZ_JAVREO010000011.1"/>
</dbReference>
<feature type="chain" id="PRO_5045724862" evidence="6">
    <location>
        <begin position="32"/>
        <end position="466"/>
    </location>
</feature>
<dbReference type="PROSITE" id="PS51892">
    <property type="entry name" value="SUBTILASE"/>
    <property type="match status" value="1"/>
</dbReference>
<evidence type="ECO:0000259" key="7">
    <source>
        <dbReference type="Pfam" id="PF00082"/>
    </source>
</evidence>
<dbReference type="InterPro" id="IPR050131">
    <property type="entry name" value="Peptidase_S8_subtilisin-like"/>
</dbReference>
<protein>
    <submittedName>
        <fullName evidence="8">S8 family peptidase</fullName>
        <ecNumber evidence="8">3.4.-.-</ecNumber>
    </submittedName>
</protein>
<keyword evidence="3 5" id="KW-0378">Hydrolase</keyword>
<dbReference type="SUPFAM" id="SSF52743">
    <property type="entry name" value="Subtilisin-like"/>
    <property type="match status" value="1"/>
</dbReference>
<evidence type="ECO:0000256" key="4">
    <source>
        <dbReference type="ARBA" id="ARBA00022825"/>
    </source>
</evidence>
<dbReference type="CDD" id="cd07496">
    <property type="entry name" value="Peptidases_S8_13"/>
    <property type="match status" value="1"/>
</dbReference>
<keyword evidence="2 5" id="KW-0645">Protease</keyword>
<comment type="caution">
    <text evidence="8">The sequence shown here is derived from an EMBL/GenBank/DDBJ whole genome shotgun (WGS) entry which is preliminary data.</text>
</comment>
<feature type="active site" description="Charge relay system" evidence="5">
    <location>
        <position position="167"/>
    </location>
</feature>
<dbReference type="InterPro" id="IPR034176">
    <property type="entry name" value="Peptidases_S8_13"/>
</dbReference>
<dbReference type="EC" id="3.4.-.-" evidence="8"/>
<evidence type="ECO:0000256" key="1">
    <source>
        <dbReference type="ARBA" id="ARBA00011073"/>
    </source>
</evidence>
<dbReference type="InterPro" id="IPR036852">
    <property type="entry name" value="Peptidase_S8/S53_dom_sf"/>
</dbReference>
<evidence type="ECO:0000256" key="6">
    <source>
        <dbReference type="SAM" id="SignalP"/>
    </source>
</evidence>
<name>A0ABU2JUB0_9ACTN</name>
<evidence type="ECO:0000313" key="9">
    <source>
        <dbReference type="Proteomes" id="UP001183410"/>
    </source>
</evidence>
<keyword evidence="9" id="KW-1185">Reference proteome</keyword>
<dbReference type="GO" id="GO:0016787">
    <property type="term" value="F:hydrolase activity"/>
    <property type="evidence" value="ECO:0007669"/>
    <property type="project" value="UniProtKB-KW"/>
</dbReference>
<dbReference type="InterPro" id="IPR000209">
    <property type="entry name" value="Peptidase_S8/S53_dom"/>
</dbReference>
<dbReference type="PANTHER" id="PTHR43806:SF11">
    <property type="entry name" value="CEREVISIN-RELATED"/>
    <property type="match status" value="1"/>
</dbReference>
<dbReference type="PRINTS" id="PR00723">
    <property type="entry name" value="SUBTILISIN"/>
</dbReference>
<dbReference type="Proteomes" id="UP001183410">
    <property type="component" value="Unassembled WGS sequence"/>
</dbReference>
<sequence>MHTRRLRRTFLTAALAVTSASLLTSHISAHAAEPETGAGALGQARELIVGYRPDSPLATSDEAVQEALATQPAGTTLSFERRLATGAVLLGLGDDPSAESLAAAADQLLADPDVAYAEPNGIAQPHAEPNDPHYGYQWDLFEEAGGMNVPPAWEFATGAGVTVAVVDTGYVTHTDLESQLVHGYDFISDPERARDGDGRDVNYHDPGSWTTDGQCGTDQPGQETTWHGTHVAGTVAAATDNGNGVASTAHGARVQPVRALGVCGGTLADIAEAVVWAAGGSVAGVPDNRTPADVINLSLGAKMPCGPTYQQAVDAAVGRGATVVVSAGNDGANAGDYAPANCANVITVAASGRDGRLAGYSNRGQRIDITAPGGSGPGDVENNILSTYNAGISDPAMESYAWLPGTSMAAPHISALAALLLELRPDLTPAQLERAIASTARPVPGCPDDCGAGLADAGAAVRALAG</sequence>
<gene>
    <name evidence="8" type="ORF">RM844_19945</name>
</gene>
<dbReference type="Gene3D" id="3.40.50.200">
    <property type="entry name" value="Peptidase S8/S53 domain"/>
    <property type="match status" value="1"/>
</dbReference>
<evidence type="ECO:0000313" key="8">
    <source>
        <dbReference type="EMBL" id="MDT0268563.1"/>
    </source>
</evidence>
<dbReference type="Pfam" id="PF00082">
    <property type="entry name" value="Peptidase_S8"/>
    <property type="match status" value="1"/>
</dbReference>
<evidence type="ECO:0000256" key="3">
    <source>
        <dbReference type="ARBA" id="ARBA00022801"/>
    </source>
</evidence>
<dbReference type="InterPro" id="IPR015500">
    <property type="entry name" value="Peptidase_S8_subtilisin-rel"/>
</dbReference>
<feature type="domain" description="Peptidase S8/S53" evidence="7">
    <location>
        <begin position="158"/>
        <end position="453"/>
    </location>
</feature>
<feature type="active site" description="Charge relay system" evidence="5">
    <location>
        <position position="407"/>
    </location>
</feature>
<accession>A0ABU2JUB0</accession>
<dbReference type="EMBL" id="JAVREO010000011">
    <property type="protein sequence ID" value="MDT0268563.1"/>
    <property type="molecule type" value="Genomic_DNA"/>
</dbReference>
<dbReference type="PROSITE" id="PS00138">
    <property type="entry name" value="SUBTILASE_SER"/>
    <property type="match status" value="1"/>
</dbReference>
<evidence type="ECO:0000256" key="2">
    <source>
        <dbReference type="ARBA" id="ARBA00022670"/>
    </source>
</evidence>
<keyword evidence="6" id="KW-0732">Signal</keyword>
<dbReference type="PANTHER" id="PTHR43806">
    <property type="entry name" value="PEPTIDASE S8"/>
    <property type="match status" value="1"/>
</dbReference>
<organism evidence="8 9">
    <name type="scientific">Streptomyces chisholmiae</name>
    <dbReference type="NCBI Taxonomy" id="3075540"/>
    <lineage>
        <taxon>Bacteria</taxon>
        <taxon>Bacillati</taxon>
        <taxon>Actinomycetota</taxon>
        <taxon>Actinomycetes</taxon>
        <taxon>Kitasatosporales</taxon>
        <taxon>Streptomycetaceae</taxon>
        <taxon>Streptomyces</taxon>
    </lineage>
</organism>
<dbReference type="InterPro" id="IPR023828">
    <property type="entry name" value="Peptidase_S8_Ser-AS"/>
</dbReference>
<dbReference type="InterPro" id="IPR022398">
    <property type="entry name" value="Peptidase_S8_His-AS"/>
</dbReference>
<dbReference type="InterPro" id="IPR006311">
    <property type="entry name" value="TAT_signal"/>
</dbReference>
<evidence type="ECO:0000256" key="5">
    <source>
        <dbReference type="PROSITE-ProRule" id="PRU01240"/>
    </source>
</evidence>